<evidence type="ECO:0000256" key="10">
    <source>
        <dbReference type="HAMAP-Rule" id="MF_00952"/>
    </source>
</evidence>
<evidence type="ECO:0000256" key="3">
    <source>
        <dbReference type="ARBA" id="ARBA00022723"/>
    </source>
</evidence>
<comment type="function">
    <text evidence="10">Releases the supercoiling and torsional tension of DNA, which is introduced during the DNA replication and transcription, by transiently cleaving and rejoining one strand of the DNA duplex. Introduces a single-strand break via transesterification at a target site in duplex DNA. The scissile phosphodiester is attacked by the catalytic tyrosine of the enzyme, resulting in the formation of a DNA-(5'-phosphotyrosyl)-enzyme intermediate and the expulsion of a 3'-OH DNA strand. The free DNA strand then undergoes passage around the unbroken strand, thus removing DNA supercoils. Finally, in the religation step, the DNA 3'-OH attacks the covalent intermediate to expel the active-site tyrosine and restore the DNA phosphodiester backbone.</text>
</comment>
<feature type="domain" description="Toprim" evidence="11">
    <location>
        <begin position="3"/>
        <end position="113"/>
    </location>
</feature>
<organism evidence="13">
    <name type="scientific">Acididesulfobacillus acetoxydans</name>
    <dbReference type="NCBI Taxonomy" id="1561005"/>
    <lineage>
        <taxon>Bacteria</taxon>
        <taxon>Bacillati</taxon>
        <taxon>Bacillota</taxon>
        <taxon>Clostridia</taxon>
        <taxon>Eubacteriales</taxon>
        <taxon>Peptococcaceae</taxon>
        <taxon>Acididesulfobacillus</taxon>
    </lineage>
</organism>
<dbReference type="Pfam" id="PF01396">
    <property type="entry name" value="Zn_ribbon_Top1"/>
    <property type="match status" value="3"/>
</dbReference>
<feature type="site" description="Interaction with DNA" evidence="10">
    <location>
        <position position="33"/>
    </location>
</feature>
<dbReference type="AlphaFoldDB" id="A0A8S0X0G0"/>
<keyword evidence="8 10" id="KW-0238">DNA-binding</keyword>
<keyword evidence="5" id="KW-0862">Zinc</keyword>
<dbReference type="EMBL" id="CDGJ01000048">
    <property type="protein sequence ID" value="CEJ07293.1"/>
    <property type="molecule type" value="Genomic_DNA"/>
</dbReference>
<reference evidence="14" key="1">
    <citation type="submission" date="2014-11" db="EMBL/GenBank/DDBJ databases">
        <authorList>
            <person name="Hornung B.V."/>
        </authorList>
    </citation>
    <scope>NUCLEOTIDE SEQUENCE</scope>
    <source>
        <strain evidence="14">INE</strain>
    </source>
</reference>
<dbReference type="GO" id="GO:0006265">
    <property type="term" value="P:DNA topological change"/>
    <property type="evidence" value="ECO:0007669"/>
    <property type="project" value="UniProtKB-UniRule"/>
</dbReference>
<feature type="active site" description="O-(5'-phospho-DNA)-tyrosine intermediate" evidence="10">
    <location>
        <position position="298"/>
    </location>
</feature>
<sequence length="700" mass="79056">MSKTLVIVESPAKAKSIGKFLGSRYTVKASMGHLRDLPKSQLGVDIEHGFAPKYIAIRGKGGLIKELRTAAKNADRVLLASDPDREGEAIAWHLGHLLGLNLDEKCRIEFHEITKQAIQTSLKHVRAIDLHKVEAQQARRVLDRLVGYQLSPLLWRKVKKGLSAGRVQSVAVRLVGDREEDIRAFVPEEYWTLTAFLEAKGGTFSAKLIKKSGEKLEIKSKEEMDAVLAELKALFFQVTDVRKREKKKQPAPPFTTSSLQQEAYRKLNFSPKKTMLIAQQLYEGIELGAQGSDGLITYMRTDSVRIAEAAQEEAKAYILAEHGSEYYPPEARRFVTKGRAQEAHEAIRPTSVLRTPEQMKEFLSRDQLRLYRLVWERFLASQMSAALLDTLTVDVAAGSYLFRANTSTVRFPGYLAVYQESRDEEDKTDEDEGALAVPVVSGETVALARLEEKQHFTEPPPRYTEATLVRKMEEEGIGRPSTYAPTIETIQTRGYVVKEGKHLSPTELGEIVLNLLKEFFTDIVNIEFTAKFEEQLDDVEEGEVSWRQVIDAFYAPFARTLEEAEEKIGKVQLEEQVTDEVCEHCGRRMVVRMGRYGKFLACPGFPECKNTKALLEETGAHCPRCGKALVVRRSKKGRKFYGCSGYPDCDFVTWDLPAPEPCPECGQLMVVKTSRRQKRYVCTNPECRYAKVVQEMENAN</sequence>
<dbReference type="RefSeq" id="WP_240985909.1">
    <property type="nucleotide sequence ID" value="NZ_CDGJ01000048.1"/>
</dbReference>
<feature type="region of interest" description="Interaction with DNA" evidence="10">
    <location>
        <begin position="163"/>
        <end position="168"/>
    </location>
</feature>
<keyword evidence="9 10" id="KW-0413">Isomerase</keyword>
<dbReference type="GO" id="GO:0003917">
    <property type="term" value="F:DNA topoisomerase type I (single strand cut, ATP-independent) activity"/>
    <property type="evidence" value="ECO:0007669"/>
    <property type="project" value="UniProtKB-UniRule"/>
</dbReference>
<dbReference type="InterPro" id="IPR028612">
    <property type="entry name" value="Topoisom_1_IA"/>
</dbReference>
<dbReference type="InterPro" id="IPR023406">
    <property type="entry name" value="Topo_IA_AS"/>
</dbReference>
<proteinExistence type="inferred from homology"/>
<evidence type="ECO:0000313" key="13">
    <source>
        <dbReference type="EMBL" id="CAA7602561.1"/>
    </source>
</evidence>
<dbReference type="PROSITE" id="PS52039">
    <property type="entry name" value="TOPO_IA_2"/>
    <property type="match status" value="1"/>
</dbReference>
<gene>
    <name evidence="10" type="primary">topA</name>
    <name evidence="14" type="ORF">DEACI_1754</name>
    <name evidence="13" type="ORF">DEACI_3240</name>
</gene>
<evidence type="ECO:0000259" key="12">
    <source>
        <dbReference type="PROSITE" id="PS52039"/>
    </source>
</evidence>
<feature type="site" description="Interaction with DNA" evidence="10">
    <location>
        <position position="148"/>
    </location>
</feature>
<dbReference type="InterPro" id="IPR003601">
    <property type="entry name" value="Topo_IA_2"/>
</dbReference>
<dbReference type="Gene3D" id="2.70.20.10">
    <property type="entry name" value="Topoisomerase I, domain 3"/>
    <property type="match status" value="1"/>
</dbReference>
<dbReference type="InterPro" id="IPR034149">
    <property type="entry name" value="TOPRIM_TopoI"/>
</dbReference>
<dbReference type="SUPFAM" id="SSF56712">
    <property type="entry name" value="Prokaryotic type I DNA topoisomerase"/>
    <property type="match status" value="1"/>
</dbReference>
<dbReference type="PROSITE" id="PS00396">
    <property type="entry name" value="TOPO_IA_1"/>
    <property type="match status" value="1"/>
</dbReference>
<feature type="site" description="Interaction with DNA" evidence="10">
    <location>
        <position position="140"/>
    </location>
</feature>
<evidence type="ECO:0000256" key="2">
    <source>
        <dbReference type="ARBA" id="ARBA00009446"/>
    </source>
</evidence>
<keyword evidence="4" id="KW-0863">Zinc-finger</keyword>
<dbReference type="Pfam" id="PF01751">
    <property type="entry name" value="Toprim"/>
    <property type="match status" value="1"/>
</dbReference>
<dbReference type="InterPro" id="IPR013824">
    <property type="entry name" value="Topo_IA_cen_sub1"/>
</dbReference>
<dbReference type="GO" id="GO:0005694">
    <property type="term" value="C:chromosome"/>
    <property type="evidence" value="ECO:0007669"/>
    <property type="project" value="InterPro"/>
</dbReference>
<dbReference type="SUPFAM" id="SSF57783">
    <property type="entry name" value="Zinc beta-ribbon"/>
    <property type="match status" value="2"/>
</dbReference>
<feature type="site" description="Interaction with DNA" evidence="10">
    <location>
        <position position="143"/>
    </location>
</feature>
<feature type="site" description="Interaction with DNA" evidence="10">
    <location>
        <position position="493"/>
    </location>
</feature>
<evidence type="ECO:0000256" key="1">
    <source>
        <dbReference type="ARBA" id="ARBA00000213"/>
    </source>
</evidence>
<dbReference type="SMART" id="SM00493">
    <property type="entry name" value="TOPRIM"/>
    <property type="match status" value="1"/>
</dbReference>
<dbReference type="GO" id="GO:0008270">
    <property type="term" value="F:zinc ion binding"/>
    <property type="evidence" value="ECO:0007669"/>
    <property type="project" value="UniProtKB-KW"/>
</dbReference>
<feature type="site" description="Interaction with DNA" evidence="10">
    <location>
        <position position="139"/>
    </location>
</feature>
<keyword evidence="6" id="KW-0460">Magnesium</keyword>
<evidence type="ECO:0000259" key="11">
    <source>
        <dbReference type="PROSITE" id="PS50880"/>
    </source>
</evidence>
<dbReference type="EMBL" id="LR746496">
    <property type="protein sequence ID" value="CAA7602561.1"/>
    <property type="molecule type" value="Genomic_DNA"/>
</dbReference>
<name>A0A8S0X0G0_9FIRM</name>
<dbReference type="InterPro" id="IPR013497">
    <property type="entry name" value="Topo_IA_cen"/>
</dbReference>
<dbReference type="PANTHER" id="PTHR42785">
    <property type="entry name" value="DNA TOPOISOMERASE, TYPE IA, CORE"/>
    <property type="match status" value="1"/>
</dbReference>
<dbReference type="HAMAP" id="MF_00952">
    <property type="entry name" value="Topoisom_1_prok"/>
    <property type="match status" value="1"/>
</dbReference>
<evidence type="ECO:0000256" key="5">
    <source>
        <dbReference type="ARBA" id="ARBA00022833"/>
    </source>
</evidence>
<dbReference type="SMART" id="SM00437">
    <property type="entry name" value="TOP1Ac"/>
    <property type="match status" value="1"/>
</dbReference>
<dbReference type="Gene3D" id="3.30.65.10">
    <property type="entry name" value="Bacterial Topoisomerase I, domain 1"/>
    <property type="match status" value="3"/>
</dbReference>
<dbReference type="KEGG" id="aacx:DEACI_3240"/>
<evidence type="ECO:0000313" key="15">
    <source>
        <dbReference type="Proteomes" id="UP001071230"/>
    </source>
</evidence>
<dbReference type="GO" id="GO:0003677">
    <property type="term" value="F:DNA binding"/>
    <property type="evidence" value="ECO:0007669"/>
    <property type="project" value="UniProtKB-KW"/>
</dbReference>
<dbReference type="CDD" id="cd00186">
    <property type="entry name" value="TOP1Ac"/>
    <property type="match status" value="1"/>
</dbReference>
<dbReference type="PRINTS" id="PR00417">
    <property type="entry name" value="PRTPISMRASEI"/>
</dbReference>
<dbReference type="InterPro" id="IPR013498">
    <property type="entry name" value="Topo_IA_Znf"/>
</dbReference>
<dbReference type="NCBIfam" id="TIGR01051">
    <property type="entry name" value="topA_bact"/>
    <property type="match status" value="1"/>
</dbReference>
<dbReference type="InterPro" id="IPR005733">
    <property type="entry name" value="TopoI_bac-type"/>
</dbReference>
<evidence type="ECO:0000256" key="9">
    <source>
        <dbReference type="ARBA" id="ARBA00023235"/>
    </source>
</evidence>
<keyword evidence="3" id="KW-0479">Metal-binding</keyword>
<dbReference type="CDD" id="cd03363">
    <property type="entry name" value="TOPRIM_TopoIA_TopoI"/>
    <property type="match status" value="1"/>
</dbReference>
<dbReference type="InterPro" id="IPR013825">
    <property type="entry name" value="Topo_IA_cen_sub2"/>
</dbReference>
<comment type="subunit">
    <text evidence="10">Monomer.</text>
</comment>
<keyword evidence="7 10" id="KW-0799">Topoisomerase</keyword>
<comment type="catalytic activity">
    <reaction evidence="1 10">
        <text>ATP-independent breakage of single-stranded DNA, followed by passage and rejoining.</text>
        <dbReference type="EC" id="5.6.2.1"/>
    </reaction>
</comment>
<dbReference type="InterPro" id="IPR013826">
    <property type="entry name" value="Topo_IA_cen_sub3"/>
</dbReference>
<evidence type="ECO:0000256" key="4">
    <source>
        <dbReference type="ARBA" id="ARBA00022771"/>
    </source>
</evidence>
<reference evidence="13" key="2">
    <citation type="submission" date="2020-01" db="EMBL/GenBank/DDBJ databases">
        <authorList>
            <person name="Hornung B."/>
        </authorList>
    </citation>
    <scope>NUCLEOTIDE SEQUENCE</scope>
    <source>
        <strain evidence="13">PacBioINE</strain>
    </source>
</reference>
<dbReference type="PROSITE" id="PS50880">
    <property type="entry name" value="TOPRIM"/>
    <property type="match status" value="1"/>
</dbReference>
<evidence type="ECO:0000256" key="8">
    <source>
        <dbReference type="ARBA" id="ARBA00023125"/>
    </source>
</evidence>
<feature type="site" description="Interaction with DNA" evidence="10">
    <location>
        <position position="155"/>
    </location>
</feature>
<dbReference type="Gene3D" id="1.10.460.10">
    <property type="entry name" value="Topoisomerase I, domain 2"/>
    <property type="match status" value="1"/>
</dbReference>
<dbReference type="EC" id="5.6.2.1" evidence="10"/>
<dbReference type="SMART" id="SM00436">
    <property type="entry name" value="TOP1Bc"/>
    <property type="match status" value="1"/>
</dbReference>
<dbReference type="InterPro" id="IPR000380">
    <property type="entry name" value="Topo_IA"/>
</dbReference>
<feature type="site" description="Interaction with DNA" evidence="10">
    <location>
        <position position="300"/>
    </location>
</feature>
<dbReference type="InterPro" id="IPR003602">
    <property type="entry name" value="Topo_IA_DNA-bd_dom"/>
</dbReference>
<dbReference type="Proteomes" id="UP001071230">
    <property type="component" value="Unassembled WGS sequence"/>
</dbReference>
<evidence type="ECO:0000256" key="7">
    <source>
        <dbReference type="ARBA" id="ARBA00023029"/>
    </source>
</evidence>
<dbReference type="Pfam" id="PF01131">
    <property type="entry name" value="Topoisom_bac"/>
    <property type="match status" value="1"/>
</dbReference>
<dbReference type="Gene3D" id="3.40.50.140">
    <property type="match status" value="1"/>
</dbReference>
<dbReference type="InterPro" id="IPR023405">
    <property type="entry name" value="Topo_IA_core_domain"/>
</dbReference>
<keyword evidence="15" id="KW-1185">Reference proteome</keyword>
<accession>A0A8S0X0G0</accession>
<comment type="similarity">
    <text evidence="2 10">Belongs to the type IA topoisomerase family.</text>
</comment>
<dbReference type="PANTHER" id="PTHR42785:SF1">
    <property type="entry name" value="DNA TOPOISOMERASE"/>
    <property type="match status" value="1"/>
</dbReference>
<evidence type="ECO:0000313" key="14">
    <source>
        <dbReference type="EMBL" id="CEJ07293.1"/>
    </source>
</evidence>
<dbReference type="Proteomes" id="UP000836597">
    <property type="component" value="Chromosome"/>
</dbReference>
<dbReference type="Gene3D" id="1.10.290.10">
    <property type="entry name" value="Topoisomerase I, domain 4"/>
    <property type="match status" value="1"/>
</dbReference>
<evidence type="ECO:0000256" key="6">
    <source>
        <dbReference type="ARBA" id="ARBA00022842"/>
    </source>
</evidence>
<dbReference type="InterPro" id="IPR006171">
    <property type="entry name" value="TOPRIM_dom"/>
</dbReference>
<feature type="domain" description="Topo IA-type catalytic" evidence="12">
    <location>
        <begin position="129"/>
        <end position="561"/>
    </location>
</feature>
<protein>
    <recommendedName>
        <fullName evidence="10">DNA topoisomerase 1</fullName>
        <ecNumber evidence="10">5.6.2.1</ecNumber>
    </recommendedName>
    <alternativeName>
        <fullName evidence="10">DNA topoisomerase I</fullName>
    </alternativeName>
</protein>